<dbReference type="PIRSF" id="PIRSF007056">
    <property type="entry name" value="UCP007056"/>
    <property type="match status" value="1"/>
</dbReference>
<evidence type="ECO:0000313" key="1">
    <source>
        <dbReference type="EMBL" id="SHI60578.1"/>
    </source>
</evidence>
<dbReference type="InterPro" id="IPR012036">
    <property type="entry name" value="Phage_Mu_Gp28"/>
</dbReference>
<comment type="caution">
    <text evidence="1">The sequence shown here is derived from an EMBL/GenBank/DDBJ whole genome shotgun (WGS) entry which is preliminary data.</text>
</comment>
<dbReference type="EMBL" id="FQZR01000002">
    <property type="protein sequence ID" value="SHI60578.1"/>
    <property type="molecule type" value="Genomic_DNA"/>
</dbReference>
<accession>A0A8G2C7B4</accession>
<sequence>MALLMYQKKWIDDRSPVKFWEKSRRIGASWADAADSALVAAMSKEDGGMSTYYLSYNKDMTKQYVADTADWAKKYDLVAGEMEEIVLKDADKDVTIYQVRFASGFVVQGLSSNPSNLRSKQGRVRIDEAAFVEDLGELLKAALALTMWGGDVAVISTHNGEESEFNQYIQDIRAGKLDYTLHRTDFDEALQAGLFKAICGVKGDTWTQANEDAWREKTITRYGDGANEELFCVPSKSGGSWLTRNLIESCMSPEFLVITWEPPADDFVDWPLDIAHAEVEDWCEEILLPLLQELPQDCKHYFGEDFGRSGDLTVLAPMTEYDDLSLYIPFLVELRNAPFRTQEQILFYMVDRLPQFSGGALDARGNGQSLAEFARQEYGADFIAEVMLSQTWYREQMPPLKAQFEDRTLLIPKSAVVLDDLRGIKLQKGIPKPPESSTQGKEGQRHCDSAVSIALALFARNTIEVDTEWQCASAGGGMSQRIISGY</sequence>
<dbReference type="RefSeq" id="WP_020001570.1">
    <property type="nucleotide sequence ID" value="NZ_CP192217.1"/>
</dbReference>
<dbReference type="AlphaFoldDB" id="A0A8G2C7B4"/>
<dbReference type="Gene3D" id="3.40.50.300">
    <property type="entry name" value="P-loop containing nucleotide triphosphate hydrolases"/>
    <property type="match status" value="1"/>
</dbReference>
<dbReference type="Pfam" id="PF03237">
    <property type="entry name" value="Terminase_6N"/>
    <property type="match status" value="1"/>
</dbReference>
<name>A0A8G2C7B4_9BACT</name>
<protein>
    <submittedName>
        <fullName evidence="1">Mu-like prophage FluMu protein gp28</fullName>
    </submittedName>
</protein>
<gene>
    <name evidence="1" type="ORF">SAMN05660830_00437</name>
</gene>
<dbReference type="InterPro" id="IPR027417">
    <property type="entry name" value="P-loop_NTPase"/>
</dbReference>
<dbReference type="Gene3D" id="3.30.420.240">
    <property type="match status" value="1"/>
</dbReference>
<reference evidence="1 2" key="1">
    <citation type="submission" date="2016-11" db="EMBL/GenBank/DDBJ databases">
        <authorList>
            <person name="Varghese N."/>
            <person name="Submissions S."/>
        </authorList>
    </citation>
    <scope>NUCLEOTIDE SEQUENCE [LARGE SCALE GENOMIC DNA]</scope>
    <source>
        <strain evidence="1 2">DSM 17919</strain>
    </source>
</reference>
<evidence type="ECO:0000313" key="2">
    <source>
        <dbReference type="Proteomes" id="UP000184001"/>
    </source>
</evidence>
<proteinExistence type="predicted"/>
<dbReference type="Proteomes" id="UP000184001">
    <property type="component" value="Unassembled WGS sequence"/>
</dbReference>
<organism evidence="1 2">
    <name type="scientific">Halodesulfovibrio aestuarii</name>
    <dbReference type="NCBI Taxonomy" id="126333"/>
    <lineage>
        <taxon>Bacteria</taxon>
        <taxon>Pseudomonadati</taxon>
        <taxon>Thermodesulfobacteriota</taxon>
        <taxon>Desulfovibrionia</taxon>
        <taxon>Desulfovibrionales</taxon>
        <taxon>Desulfovibrionaceae</taxon>
        <taxon>Halodesulfovibrio</taxon>
    </lineage>
</organism>